<dbReference type="AlphaFoldDB" id="A0A238VFE8"/>
<dbReference type="EMBL" id="FZNQ01000002">
    <property type="protein sequence ID" value="SNR32898.1"/>
    <property type="molecule type" value="Genomic_DNA"/>
</dbReference>
<proteinExistence type="predicted"/>
<dbReference type="Proteomes" id="UP000198397">
    <property type="component" value="Unassembled WGS sequence"/>
</dbReference>
<evidence type="ECO:0000313" key="1">
    <source>
        <dbReference type="EMBL" id="SNR32898.1"/>
    </source>
</evidence>
<organism evidence="1 2">
    <name type="scientific">Halorubrum vacuolatum</name>
    <name type="common">Natronobacterium vacuolatum</name>
    <dbReference type="NCBI Taxonomy" id="63740"/>
    <lineage>
        <taxon>Archaea</taxon>
        <taxon>Methanobacteriati</taxon>
        <taxon>Methanobacteriota</taxon>
        <taxon>Stenosarchaea group</taxon>
        <taxon>Halobacteria</taxon>
        <taxon>Halobacteriales</taxon>
        <taxon>Haloferacaceae</taxon>
        <taxon>Halorubrum</taxon>
    </lineage>
</organism>
<dbReference type="RefSeq" id="WP_089383801.1">
    <property type="nucleotide sequence ID" value="NZ_FZNQ01000002.1"/>
</dbReference>
<name>A0A238VFE8_HALVU</name>
<gene>
    <name evidence="1" type="ORF">SAMN06264855_102360</name>
</gene>
<dbReference type="OrthoDB" id="312711at2157"/>
<accession>A0A238VFE8</accession>
<reference evidence="1 2" key="1">
    <citation type="submission" date="2017-06" db="EMBL/GenBank/DDBJ databases">
        <authorList>
            <person name="Kim H.J."/>
            <person name="Triplett B.A."/>
        </authorList>
    </citation>
    <scope>NUCLEOTIDE SEQUENCE [LARGE SCALE GENOMIC DNA]</scope>
    <source>
        <strain evidence="1 2">DSM 8800</strain>
    </source>
</reference>
<keyword evidence="2" id="KW-1185">Reference proteome</keyword>
<evidence type="ECO:0000313" key="2">
    <source>
        <dbReference type="Proteomes" id="UP000198397"/>
    </source>
</evidence>
<protein>
    <submittedName>
        <fullName evidence="1">Uncharacterized protein</fullName>
    </submittedName>
</protein>
<sequence>MSAPPEAGTISLRLVGSEARPLRSGVFPQYAVSVLFDTDLDAWRRGWRGTDRSPVHEGVVVAGETTRSVSSSGAQTTHVLSSPRIAYTLLGEPDSSTPVIAAVEEFLNTADDVAPTVFIDDITSTRMDRSACLAFLEAMVERVASAGGSLVIGCTPGSIDGVVLDRLIDVSTTVRMPDVGPIEAVERLRRNDPTTFGYVRQHWIEAGCGIEACDRNYPQAKQVHSCLSDPNTTSRTLGMALSGLASLSVIRTWGDTVGSTRYDLTTYDRAALTMVGLAFGVATDRLDIEQ</sequence>